<protein>
    <submittedName>
        <fullName evidence="1">Uncharacterized protein</fullName>
    </submittedName>
</protein>
<dbReference type="AlphaFoldDB" id="A0A0F9EK18"/>
<organism evidence="1">
    <name type="scientific">marine sediment metagenome</name>
    <dbReference type="NCBI Taxonomy" id="412755"/>
    <lineage>
        <taxon>unclassified sequences</taxon>
        <taxon>metagenomes</taxon>
        <taxon>ecological metagenomes</taxon>
    </lineage>
</organism>
<gene>
    <name evidence="1" type="ORF">LCGC14_2065670</name>
</gene>
<evidence type="ECO:0000313" key="1">
    <source>
        <dbReference type="EMBL" id="KKL74359.1"/>
    </source>
</evidence>
<reference evidence="1" key="1">
    <citation type="journal article" date="2015" name="Nature">
        <title>Complex archaea that bridge the gap between prokaryotes and eukaryotes.</title>
        <authorList>
            <person name="Spang A."/>
            <person name="Saw J.H."/>
            <person name="Jorgensen S.L."/>
            <person name="Zaremba-Niedzwiedzka K."/>
            <person name="Martijn J."/>
            <person name="Lind A.E."/>
            <person name="van Eijk R."/>
            <person name="Schleper C."/>
            <person name="Guy L."/>
            <person name="Ettema T.J."/>
        </authorList>
    </citation>
    <scope>NUCLEOTIDE SEQUENCE</scope>
</reference>
<sequence length="343" mass="39994">MKIRYKDYSPQGPTLAILRQADKILHEYAADQYKLTVRQLYYVFISKDLFPPSWVDEEYNRRQGLAEGTLNTMKNYARLKDICTKGREGGFLDWDHFTDRSRELEKNPHWQNPERFLDNVCRQFKLDLWLGQPRRVEVWVEKEALSEVIGRACWPLDVPFFACKGYASASSVWEAARYRFLLNYGQKGQTITILHLSDHDPSGIDMTRDLRDRLRLYSTPTDRCGVSNAPRIRVRRLALTMAQIEEYDPPSNPAKESDARYRAYQTEHGDECFELDALMIRPGVMVTMIEEAIHEEMEDPELFEGRQRLQETALEQLSQISSDYSGIMEHLGLEHLDCGDEPD</sequence>
<accession>A0A0F9EK18</accession>
<proteinExistence type="predicted"/>
<comment type="caution">
    <text evidence="1">The sequence shown here is derived from an EMBL/GenBank/DDBJ whole genome shotgun (WGS) entry which is preliminary data.</text>
</comment>
<name>A0A0F9EK18_9ZZZZ</name>
<dbReference type="EMBL" id="LAZR01024679">
    <property type="protein sequence ID" value="KKL74359.1"/>
    <property type="molecule type" value="Genomic_DNA"/>
</dbReference>